<dbReference type="InterPro" id="IPR036291">
    <property type="entry name" value="NAD(P)-bd_dom_sf"/>
</dbReference>
<evidence type="ECO:0000313" key="2">
    <source>
        <dbReference type="Proteomes" id="UP000319663"/>
    </source>
</evidence>
<accession>A0A507R0M3</accession>
<name>A0A507R0M3_MONPU</name>
<organism evidence="1 2">
    <name type="scientific">Monascus purpureus</name>
    <name type="common">Red mold</name>
    <name type="synonym">Monascus anka</name>
    <dbReference type="NCBI Taxonomy" id="5098"/>
    <lineage>
        <taxon>Eukaryota</taxon>
        <taxon>Fungi</taxon>
        <taxon>Dikarya</taxon>
        <taxon>Ascomycota</taxon>
        <taxon>Pezizomycotina</taxon>
        <taxon>Eurotiomycetes</taxon>
        <taxon>Eurotiomycetidae</taxon>
        <taxon>Eurotiales</taxon>
        <taxon>Aspergillaceae</taxon>
        <taxon>Monascus</taxon>
    </lineage>
</organism>
<dbReference type="Proteomes" id="UP000319663">
    <property type="component" value="Unassembled WGS sequence"/>
</dbReference>
<protein>
    <submittedName>
        <fullName evidence="1">Uncharacterized protein</fullName>
    </submittedName>
</protein>
<comment type="caution">
    <text evidence="1">The sequence shown here is derived from an EMBL/GenBank/DDBJ whole genome shotgun (WGS) entry which is preliminary data.</text>
</comment>
<dbReference type="AlphaFoldDB" id="A0A507R0M3"/>
<evidence type="ECO:0000313" key="1">
    <source>
        <dbReference type="EMBL" id="TQB75907.1"/>
    </source>
</evidence>
<reference evidence="1 2" key="1">
    <citation type="submission" date="2019-06" db="EMBL/GenBank/DDBJ databases">
        <title>Wine fermentation using esterase from Monascus purpureus.</title>
        <authorList>
            <person name="Geng C."/>
            <person name="Zhang Y."/>
        </authorList>
    </citation>
    <scope>NUCLEOTIDE SEQUENCE [LARGE SCALE GENOMIC DNA]</scope>
    <source>
        <strain evidence="1">HQ1</strain>
    </source>
</reference>
<dbReference type="EMBL" id="VIFY01000014">
    <property type="protein sequence ID" value="TQB75907.1"/>
    <property type="molecule type" value="Genomic_DNA"/>
</dbReference>
<gene>
    <name evidence="1" type="ORF">MPDQ_001508</name>
</gene>
<dbReference type="SUPFAM" id="SSF51735">
    <property type="entry name" value="NAD(P)-binding Rossmann-fold domains"/>
    <property type="match status" value="1"/>
</dbReference>
<keyword evidence="2" id="KW-1185">Reference proteome</keyword>
<proteinExistence type="predicted"/>
<sequence>MAPTIIVITVVEGTTVKVARLDATSPNKNILIANAAIAFIWPKLEDVQIDDIRAHFKTNVYGFVQVE</sequence>